<reference evidence="5 6" key="1">
    <citation type="journal article" date="2015" name="Genome Biol.">
        <title>Comparative genomics of Steinernema reveals deeply conserved gene regulatory networks.</title>
        <authorList>
            <person name="Dillman A.R."/>
            <person name="Macchietto M."/>
            <person name="Porter C.F."/>
            <person name="Rogers A."/>
            <person name="Williams B."/>
            <person name="Antoshechkin I."/>
            <person name="Lee M.M."/>
            <person name="Goodwin Z."/>
            <person name="Lu X."/>
            <person name="Lewis E.E."/>
            <person name="Goodrich-Blair H."/>
            <person name="Stock S.P."/>
            <person name="Adams B.J."/>
            <person name="Sternberg P.W."/>
            <person name="Mortazavi A."/>
        </authorList>
    </citation>
    <scope>NUCLEOTIDE SEQUENCE [LARGE SCALE GENOMIC DNA]</scope>
    <source>
        <strain evidence="5 6">ALL</strain>
    </source>
</reference>
<dbReference type="SMART" id="SM00462">
    <property type="entry name" value="PTB"/>
    <property type="match status" value="1"/>
</dbReference>
<keyword evidence="6" id="KW-1185">Reference proteome</keyword>
<gene>
    <name evidence="5" type="ORF">L596_011325</name>
</gene>
<protein>
    <recommendedName>
        <fullName evidence="4">PID domain-containing protein</fullName>
    </recommendedName>
</protein>
<feature type="domain" description="PID" evidence="4">
    <location>
        <begin position="188"/>
        <end position="314"/>
    </location>
</feature>
<dbReference type="Proteomes" id="UP000298663">
    <property type="component" value="Unassembled WGS sequence"/>
</dbReference>
<dbReference type="CDD" id="cd01268">
    <property type="entry name" value="PTB_Numb"/>
    <property type="match status" value="1"/>
</dbReference>
<dbReference type="SUPFAM" id="SSF50729">
    <property type="entry name" value="PH domain-like"/>
    <property type="match status" value="1"/>
</dbReference>
<dbReference type="InterPro" id="IPR006020">
    <property type="entry name" value="PTB/PI_dom"/>
</dbReference>
<feature type="region of interest" description="Disordered" evidence="3">
    <location>
        <begin position="693"/>
        <end position="723"/>
    </location>
</feature>
<organism evidence="5 6">
    <name type="scientific">Steinernema carpocapsae</name>
    <name type="common">Entomopathogenic nematode</name>
    <dbReference type="NCBI Taxonomy" id="34508"/>
    <lineage>
        <taxon>Eukaryota</taxon>
        <taxon>Metazoa</taxon>
        <taxon>Ecdysozoa</taxon>
        <taxon>Nematoda</taxon>
        <taxon>Chromadorea</taxon>
        <taxon>Rhabditida</taxon>
        <taxon>Tylenchina</taxon>
        <taxon>Panagrolaimomorpha</taxon>
        <taxon>Strongyloidoidea</taxon>
        <taxon>Steinernematidae</taxon>
        <taxon>Steinernema</taxon>
    </lineage>
</organism>
<feature type="compositionally biased region" description="Basic and acidic residues" evidence="3">
    <location>
        <begin position="92"/>
        <end position="112"/>
    </location>
</feature>
<dbReference type="STRING" id="34508.A0A4U5NTI7"/>
<evidence type="ECO:0000256" key="1">
    <source>
        <dbReference type="ARBA" id="ARBA00022473"/>
    </source>
</evidence>
<feature type="region of interest" description="Disordered" evidence="3">
    <location>
        <begin position="315"/>
        <end position="335"/>
    </location>
</feature>
<dbReference type="PANTHER" id="PTHR47368">
    <property type="entry name" value="NUMB"/>
    <property type="match status" value="1"/>
</dbReference>
<dbReference type="PROSITE" id="PS01179">
    <property type="entry name" value="PID"/>
    <property type="match status" value="1"/>
</dbReference>
<proteinExistence type="predicted"/>
<feature type="region of interest" description="Disordered" evidence="3">
    <location>
        <begin position="30"/>
        <end position="156"/>
    </location>
</feature>
<sequence length="750" mass="83431">MNWITHDKVQRLISPAQRRERQRKLMADKCRQELRDKTAPTPEKVNRFESAEEQAKAVAKELFGKSEDSEKGAPAVKKAKKKRKIAQEETEDMKKIKAEKTEDLPEAKEPFQKRRRCSIKMDSSIQSRNGPSSAISARIVSPKAEKSKHRQRSERDVDTRFDVGVEWVKGDKNPAWHVVEDEVRAGRCQFEVKYLGSVEVFESRGMEVCENAMKLMRTQRRRVIKGVLYVSGDGLRVVDNADNHGLVVDQTIEKVSFCSPDRNNTKGFAYICRDGTTRRWMCHGFHAVKESGERLSHAVGCAFAICLEKKRKREATSFEQPGKETTGSPTVNGGFTNFRNNKAYSSFNRQLTISERLQDPQLAIVNEQPPSATGSLFEDQVVPRPQGNRSLLERKGSFKAPEPVSNSSLFRRQHSLKNDYTSRQNFNGVSMRCNEPIIEGEELWPESSVISQFGTFPTSSSLQYSFTTSFNQPLNPVESSLSSSAFQNEGWQGTPVKRAANPSTAMVSNDSIMWNGTLKPTTQFHVVKADDWLDQILKGTSSSINAGVEVPGPVPVSTFGPPKHPPPPLPPSAEKLAAALGTSPPSIDPFAKGYQRLRNSVEISFSEDLNPLTEKINNSTNSIAYSLLNESANNSATSTKIDLAVGCSNGSTDIFGQPIFNPVVPPHQLLPCRCVMASSELRIPHLRRLPRLQTIPSTSNGPRWPSAPPPPPQLPNPRIPSPRTLSLQRGDSLISRLPNVSSVVRQLRVL</sequence>
<feature type="compositionally biased region" description="Polar residues" evidence="3">
    <location>
        <begin position="121"/>
        <end position="135"/>
    </location>
</feature>
<dbReference type="InterPro" id="IPR016698">
    <property type="entry name" value="Numb/numb-like"/>
</dbReference>
<comment type="caution">
    <text evidence="5">The sequence shown here is derived from an EMBL/GenBank/DDBJ whole genome shotgun (WGS) entry which is preliminary data.</text>
</comment>
<accession>A0A4U5NTI7</accession>
<evidence type="ECO:0000313" key="5">
    <source>
        <dbReference type="EMBL" id="TKR86808.1"/>
    </source>
</evidence>
<dbReference type="PANTHER" id="PTHR47368:SF2">
    <property type="entry name" value="PID DOMAIN-CONTAINING PROTEIN"/>
    <property type="match status" value="1"/>
</dbReference>
<evidence type="ECO:0000256" key="3">
    <source>
        <dbReference type="SAM" id="MobiDB-lite"/>
    </source>
</evidence>
<dbReference type="Pfam" id="PF00640">
    <property type="entry name" value="PID"/>
    <property type="match status" value="1"/>
</dbReference>
<dbReference type="EMBL" id="AZBU02000003">
    <property type="protein sequence ID" value="TKR86808.1"/>
    <property type="molecule type" value="Genomic_DNA"/>
</dbReference>
<keyword evidence="1" id="KW-0217">Developmental protein</keyword>
<reference evidence="5 6" key="2">
    <citation type="journal article" date="2019" name="G3 (Bethesda)">
        <title>Hybrid Assembly of the Genome of the Entomopathogenic Nematode Steinernema carpocapsae Identifies the X-Chromosome.</title>
        <authorList>
            <person name="Serra L."/>
            <person name="Macchietto M."/>
            <person name="Macias-Munoz A."/>
            <person name="McGill C.J."/>
            <person name="Rodriguez I.M."/>
            <person name="Rodriguez B."/>
            <person name="Murad R."/>
            <person name="Mortazavi A."/>
        </authorList>
    </citation>
    <scope>NUCLEOTIDE SEQUENCE [LARGE SCALE GENOMIC DNA]</scope>
    <source>
        <strain evidence="5 6">ALL</strain>
    </source>
</reference>
<dbReference type="OrthoDB" id="10070446at2759"/>
<feature type="compositionally biased region" description="Basic and acidic residues" evidence="3">
    <location>
        <begin position="30"/>
        <end position="71"/>
    </location>
</feature>
<feature type="compositionally biased region" description="Pro residues" evidence="3">
    <location>
        <begin position="562"/>
        <end position="571"/>
    </location>
</feature>
<evidence type="ECO:0000313" key="6">
    <source>
        <dbReference type="Proteomes" id="UP000298663"/>
    </source>
</evidence>
<dbReference type="Gene3D" id="2.30.29.30">
    <property type="entry name" value="Pleckstrin-homology domain (PH domain)/Phosphotyrosine-binding domain (PTB)"/>
    <property type="match status" value="1"/>
</dbReference>
<dbReference type="AlphaFoldDB" id="A0A4U5NTI7"/>
<dbReference type="GO" id="GO:0005737">
    <property type="term" value="C:cytoplasm"/>
    <property type="evidence" value="ECO:0007669"/>
    <property type="project" value="TreeGrafter"/>
</dbReference>
<evidence type="ECO:0000256" key="2">
    <source>
        <dbReference type="ARBA" id="ARBA00022553"/>
    </source>
</evidence>
<feature type="region of interest" description="Disordered" evidence="3">
    <location>
        <begin position="556"/>
        <end position="582"/>
    </location>
</feature>
<keyword evidence="2" id="KW-0597">Phosphoprotein</keyword>
<name>A0A4U5NTI7_STECR</name>
<evidence type="ECO:0000259" key="4">
    <source>
        <dbReference type="PROSITE" id="PS01179"/>
    </source>
</evidence>
<dbReference type="InterPro" id="IPR011993">
    <property type="entry name" value="PH-like_dom_sf"/>
</dbReference>
<feature type="compositionally biased region" description="Polar residues" evidence="3">
    <location>
        <begin position="317"/>
        <end position="335"/>
    </location>
</feature>
<feature type="compositionally biased region" description="Pro residues" evidence="3">
    <location>
        <begin position="705"/>
        <end position="720"/>
    </location>
</feature>